<evidence type="ECO:0000259" key="2">
    <source>
        <dbReference type="Pfam" id="PF23606"/>
    </source>
</evidence>
<dbReference type="EMBL" id="JBAMMX010000012">
    <property type="protein sequence ID" value="KAK6930100.1"/>
    <property type="molecule type" value="Genomic_DNA"/>
</dbReference>
<feature type="domain" description="Serine/threonine-protein kinase ULK4/RUNKEL HEAT repeats" evidence="2">
    <location>
        <begin position="262"/>
        <end position="335"/>
    </location>
</feature>
<dbReference type="Proteomes" id="UP001370490">
    <property type="component" value="Unassembled WGS sequence"/>
</dbReference>
<name>A0AAN8V9I5_9MAGN</name>
<dbReference type="Pfam" id="PF23606">
    <property type="entry name" value="HEAT_ULK4"/>
    <property type="match status" value="2"/>
</dbReference>
<dbReference type="SUPFAM" id="SSF48371">
    <property type="entry name" value="ARM repeat"/>
    <property type="match status" value="1"/>
</dbReference>
<reference evidence="4 5" key="1">
    <citation type="submission" date="2023-12" db="EMBL/GenBank/DDBJ databases">
        <title>A high-quality genome assembly for Dillenia turbinata (Dilleniales).</title>
        <authorList>
            <person name="Chanderbali A."/>
        </authorList>
    </citation>
    <scope>NUCLEOTIDE SEQUENCE [LARGE SCALE GENOMIC DNA]</scope>
    <source>
        <strain evidence="4">LSX21</strain>
        <tissue evidence="4">Leaf</tissue>
    </source>
</reference>
<comment type="caution">
    <text evidence="4">The sequence shown here is derived from an EMBL/GenBank/DDBJ whole genome shotgun (WGS) entry which is preliminary data.</text>
</comment>
<proteinExistence type="predicted"/>
<evidence type="ECO:0000256" key="1">
    <source>
        <dbReference type="SAM" id="MobiDB-lite"/>
    </source>
</evidence>
<keyword evidence="5" id="KW-1185">Reference proteome</keyword>
<dbReference type="PANTHER" id="PTHR46562:SF1">
    <property type="entry name" value="SERINE_THREONINE-PROTEIN KINASE ULK4"/>
    <property type="match status" value="1"/>
</dbReference>
<evidence type="ECO:0000313" key="5">
    <source>
        <dbReference type="Proteomes" id="UP001370490"/>
    </source>
</evidence>
<dbReference type="Pfam" id="PF24970">
    <property type="entry name" value="ARM_RUK"/>
    <property type="match status" value="2"/>
</dbReference>
<feature type="domain" description="Serine/threonine-protein kinase ULK4/RUNKEL HEAT repeats" evidence="2">
    <location>
        <begin position="337"/>
        <end position="381"/>
    </location>
</feature>
<feature type="compositionally biased region" description="Polar residues" evidence="1">
    <location>
        <begin position="85"/>
        <end position="95"/>
    </location>
</feature>
<feature type="domain" description="RUNKEL ARM-repeat" evidence="3">
    <location>
        <begin position="387"/>
        <end position="431"/>
    </location>
</feature>
<protein>
    <submittedName>
        <fullName evidence="4">Uncharacterized protein</fullName>
    </submittedName>
</protein>
<dbReference type="InterPro" id="IPR016024">
    <property type="entry name" value="ARM-type_fold"/>
</dbReference>
<sequence>MLSNNADVANILTNGPIMLVLVKMLRQTKSSVPRVQFLSLIALLIRHSNFFEEDLENSGILEEMLFYISTQNKHAGDSNPPKSPSMESQPSSGWQKGQDDMTQLYALRTIENICGRGAQCAAHFASSDGIRKLMVFEMQNLNGLVKGNALEQQISLNLPHMAMMGSQIFSSMGCYLIPLIEEKNLVPSLVCLIEPGSSVLRGKALLFVALLCKNGRHCVPHFFCNPKLLSVADRLVKEKGSYVKRCLDAFVHVGASSVPGFLESITGDIQQMMEGRHHGPISALSSRAAPKNSIHLFRVVLHFLGTLSFKQRVATLQVLQQLANLMKLAESPFQSIDDLKSMATGHFLPLYPFFIKDEDPIPMYVQKLLVMLIEFNCIKISDILQLRTISQCFNFLLGDLSSANVNNVKLCLALACAPELESKILSRLKATNTLPLIQKNQLFYVTVLLRQALSLIHNSLLEKLWVSEATLMSFLSSSREANVADIASECVIMLLKATPSEGTTEAMILSISILEITIIEAIVSELKNSSMERAADAVFLWPQQCSDCLVFEVLGIAQLVMPIFSHFGSSCSILLFVDCGCRL</sequence>
<dbReference type="InterPro" id="IPR044591">
    <property type="entry name" value="RUK"/>
</dbReference>
<dbReference type="GO" id="GO:0000914">
    <property type="term" value="P:phragmoplast assembly"/>
    <property type="evidence" value="ECO:0007669"/>
    <property type="project" value="InterPro"/>
</dbReference>
<feature type="domain" description="RUNKEL ARM-repeat" evidence="3">
    <location>
        <begin position="474"/>
        <end position="504"/>
    </location>
</feature>
<evidence type="ECO:0000313" key="4">
    <source>
        <dbReference type="EMBL" id="KAK6930100.1"/>
    </source>
</evidence>
<dbReference type="GO" id="GO:0008017">
    <property type="term" value="F:microtubule binding"/>
    <property type="evidence" value="ECO:0007669"/>
    <property type="project" value="InterPro"/>
</dbReference>
<dbReference type="AlphaFoldDB" id="A0AAN8V9I5"/>
<evidence type="ECO:0000259" key="3">
    <source>
        <dbReference type="Pfam" id="PF24970"/>
    </source>
</evidence>
<dbReference type="InterPro" id="IPR056980">
    <property type="entry name" value="ARM_RUK"/>
</dbReference>
<gene>
    <name evidence="4" type="ORF">RJ641_004194</name>
</gene>
<dbReference type="PANTHER" id="PTHR46562">
    <property type="entry name" value="SERINE/THREONINE-KINASE ULK4-LIKE PROTEIN-RELATED"/>
    <property type="match status" value="1"/>
</dbReference>
<organism evidence="4 5">
    <name type="scientific">Dillenia turbinata</name>
    <dbReference type="NCBI Taxonomy" id="194707"/>
    <lineage>
        <taxon>Eukaryota</taxon>
        <taxon>Viridiplantae</taxon>
        <taxon>Streptophyta</taxon>
        <taxon>Embryophyta</taxon>
        <taxon>Tracheophyta</taxon>
        <taxon>Spermatophyta</taxon>
        <taxon>Magnoliopsida</taxon>
        <taxon>eudicotyledons</taxon>
        <taxon>Gunneridae</taxon>
        <taxon>Pentapetalae</taxon>
        <taxon>Dilleniales</taxon>
        <taxon>Dilleniaceae</taxon>
        <taxon>Dillenia</taxon>
    </lineage>
</organism>
<dbReference type="InterPro" id="IPR056981">
    <property type="entry name" value="HEAT_ULK4_RUNKEL"/>
</dbReference>
<feature type="region of interest" description="Disordered" evidence="1">
    <location>
        <begin position="72"/>
        <end position="97"/>
    </location>
</feature>
<accession>A0AAN8V9I5</accession>